<dbReference type="AlphaFoldDB" id="A0A1Q8E6M3"/>
<proteinExistence type="predicted"/>
<organism evidence="1 2">
    <name type="scientific">Streptococcus cuniculi</name>
    <dbReference type="NCBI Taxonomy" id="1432788"/>
    <lineage>
        <taxon>Bacteria</taxon>
        <taxon>Bacillati</taxon>
        <taxon>Bacillota</taxon>
        <taxon>Bacilli</taxon>
        <taxon>Lactobacillales</taxon>
        <taxon>Streptococcaceae</taxon>
        <taxon>Streptococcus</taxon>
    </lineage>
</organism>
<evidence type="ECO:0000313" key="1">
    <source>
        <dbReference type="EMBL" id="OLF47452.1"/>
    </source>
</evidence>
<dbReference type="Proteomes" id="UP000186890">
    <property type="component" value="Unassembled WGS sequence"/>
</dbReference>
<reference evidence="2" key="1">
    <citation type="submission" date="2016-12" db="EMBL/GenBank/DDBJ databases">
        <authorList>
            <person name="Gulvik C.A."/>
        </authorList>
    </citation>
    <scope>NUCLEOTIDE SEQUENCE [LARGE SCALE GENOMIC DNA]</scope>
    <source>
        <strain evidence="2">NED12-00049-6B</strain>
    </source>
</reference>
<protein>
    <submittedName>
        <fullName evidence="1">Uncharacterized protein</fullName>
    </submittedName>
</protein>
<dbReference type="EMBL" id="MSJM01000006">
    <property type="protein sequence ID" value="OLF47452.1"/>
    <property type="molecule type" value="Genomic_DNA"/>
</dbReference>
<evidence type="ECO:0000313" key="2">
    <source>
        <dbReference type="Proteomes" id="UP000186890"/>
    </source>
</evidence>
<comment type="caution">
    <text evidence="1">The sequence shown here is derived from an EMBL/GenBank/DDBJ whole genome shotgun (WGS) entry which is preliminary data.</text>
</comment>
<gene>
    <name evidence="1" type="ORF">BU202_07265</name>
</gene>
<sequence>MKYIKMKMSNFFSEDEFLKIQSILPRWEFSKEYSDEEIDIFDEEIERMEQLKGFESEDGRFLGDMINKFRNNPKYA</sequence>
<keyword evidence="2" id="KW-1185">Reference proteome</keyword>
<accession>A0A1Q8E6M3</accession>
<name>A0A1Q8E6M3_9STRE</name>